<proteinExistence type="predicted"/>
<dbReference type="EMBL" id="HACM01011457">
    <property type="protein sequence ID" value="CRZ11899.1"/>
    <property type="molecule type" value="Transcribed_RNA"/>
</dbReference>
<name>A0A0H5RT38_9EUKA</name>
<organism evidence="1">
    <name type="scientific">Spongospora subterranea</name>
    <dbReference type="NCBI Taxonomy" id="70186"/>
    <lineage>
        <taxon>Eukaryota</taxon>
        <taxon>Sar</taxon>
        <taxon>Rhizaria</taxon>
        <taxon>Endomyxa</taxon>
        <taxon>Phytomyxea</taxon>
        <taxon>Plasmodiophorida</taxon>
        <taxon>Plasmodiophoridae</taxon>
        <taxon>Spongospora</taxon>
    </lineage>
</organism>
<dbReference type="AlphaFoldDB" id="A0A0H5RT38"/>
<accession>A0A0H5RT38</accession>
<protein>
    <submittedName>
        <fullName evidence="1">Uncharacterized protein</fullName>
    </submittedName>
</protein>
<evidence type="ECO:0000313" key="1">
    <source>
        <dbReference type="EMBL" id="CRZ11899.1"/>
    </source>
</evidence>
<sequence>MAIFFFYHPMLGDSNLSMSGRALGFKPNTLEDWVYTKSLRCKWSPFFRSLKSANVVKSIVLNHFKPKFADVAEIPASVLSSIAGLSKPSPATQLTFHFDSDNVQKLVAVAKRSNSQYVKRETNRISVLGALGHKPKISKGRLFLDTFIRKRWDNGNPCSVEQVFTAIRSHFVGSTVSEDCCRKIGELSNVHCKGNGSVPLVEQEDIDLANRSKTLETPR</sequence>
<reference evidence="1" key="1">
    <citation type="submission" date="2015-04" db="EMBL/GenBank/DDBJ databases">
        <title>The genome sequence of the plant pathogenic Rhizarian Plasmodiophora brassicae reveals insights in its biotrophic life cycle and the origin of chitin synthesis.</title>
        <authorList>
            <person name="Schwelm A."/>
            <person name="Fogelqvist J."/>
            <person name="Knaust A."/>
            <person name="Julke S."/>
            <person name="Lilja T."/>
            <person name="Dhandapani V."/>
            <person name="Bonilla-Rosso G."/>
            <person name="Karlsson M."/>
            <person name="Shevchenko A."/>
            <person name="Choi S.R."/>
            <person name="Kim H.G."/>
            <person name="Park J.Y."/>
            <person name="Lim Y.P."/>
            <person name="Ludwig-Muller J."/>
            <person name="Dixelius C."/>
        </authorList>
    </citation>
    <scope>NUCLEOTIDE SEQUENCE</scope>
    <source>
        <tissue evidence="1">Potato root galls</tissue>
    </source>
</reference>